<dbReference type="OrthoDB" id="2941692at2"/>
<dbReference type="Pfam" id="PF19945">
    <property type="entry name" value="DUF6407"/>
    <property type="match status" value="1"/>
</dbReference>
<gene>
    <name evidence="1" type="ORF">FZC75_17570</name>
</gene>
<name>A0A5D4T261_9BACI</name>
<evidence type="ECO:0000313" key="2">
    <source>
        <dbReference type="Proteomes" id="UP000324517"/>
    </source>
</evidence>
<dbReference type="AlphaFoldDB" id="A0A5D4T261"/>
<reference evidence="1 2" key="1">
    <citation type="submission" date="2019-08" db="EMBL/GenBank/DDBJ databases">
        <title>Bacillus genomes from the desert of Cuatro Cienegas, Coahuila.</title>
        <authorList>
            <person name="Olmedo-Alvarez G."/>
        </authorList>
    </citation>
    <scope>NUCLEOTIDE SEQUENCE [LARGE SCALE GENOMIC DNA]</scope>
    <source>
        <strain evidence="1 2">CH98b_3T</strain>
    </source>
</reference>
<dbReference type="Proteomes" id="UP000324517">
    <property type="component" value="Unassembled WGS sequence"/>
</dbReference>
<protein>
    <submittedName>
        <fullName evidence="1">Uncharacterized protein</fullName>
    </submittedName>
</protein>
<accession>A0A5D4T261</accession>
<comment type="caution">
    <text evidence="1">The sequence shown here is derived from an EMBL/GenBank/DDBJ whole genome shotgun (WGS) entry which is preliminary data.</text>
</comment>
<evidence type="ECO:0000313" key="1">
    <source>
        <dbReference type="EMBL" id="TYS69359.1"/>
    </source>
</evidence>
<sequence>MSTSLNDFVQNTVKAIDHFDENNMNCIKVVVREAINFYKLNSYEEVEETNEGTRRFLYIHSMVEENLLSKVVELSVGIDRDLYLEEVYQSFVIRQY</sequence>
<dbReference type="RefSeq" id="WP_148980211.1">
    <property type="nucleotide sequence ID" value="NZ_JBNILM010000008.1"/>
</dbReference>
<dbReference type="EMBL" id="VTET01000009">
    <property type="protein sequence ID" value="TYS69359.1"/>
    <property type="molecule type" value="Genomic_DNA"/>
</dbReference>
<dbReference type="InterPro" id="IPR045640">
    <property type="entry name" value="DUF6407"/>
</dbReference>
<proteinExistence type="predicted"/>
<organism evidence="1 2">
    <name type="scientific">Sutcliffiella horikoshii</name>
    <dbReference type="NCBI Taxonomy" id="79883"/>
    <lineage>
        <taxon>Bacteria</taxon>
        <taxon>Bacillati</taxon>
        <taxon>Bacillota</taxon>
        <taxon>Bacilli</taxon>
        <taxon>Bacillales</taxon>
        <taxon>Bacillaceae</taxon>
        <taxon>Sutcliffiella</taxon>
    </lineage>
</organism>